<evidence type="ECO:0000256" key="3">
    <source>
        <dbReference type="ARBA" id="ARBA00022741"/>
    </source>
</evidence>
<evidence type="ECO:0000313" key="6">
    <source>
        <dbReference type="EMBL" id="AQM32635.1"/>
    </source>
</evidence>
<keyword evidence="4" id="KW-0067">ATP-binding</keyword>
<dbReference type="PRINTS" id="PR00304">
    <property type="entry name" value="TCOMPLEXTCP1"/>
</dbReference>
<organism evidence="6">
    <name type="scientific">uncultured virus</name>
    <dbReference type="NCBI Taxonomy" id="340016"/>
    <lineage>
        <taxon>Viruses</taxon>
        <taxon>environmental samples</taxon>
    </lineage>
</organism>
<sequence length="532" mass="57944">MDYTPKQLAFSDEGRQRLISGINKLSEAVKSTLGPSGNTVLIESQAHTSGMTVTKDGVTVARSIDLIDPIENLAVRIMKQAADRTATNAGDGTTTAIVLTEAIIMSVTRQVEASQEPVAMVEVIRELERIGEHVIGQISKLSKRVNLKRLKSVATISANNDRELGKMIADTYKTVGLKNGIVTVGRSQTAETWAEVIDGMRIDRGYSTPMFINDQRRDECVLEDVLVLVADIEISNILTIEKILKPIIQQQKKLLIIAPCSKNVLNTLAVNVVKNDRKWCVVDAPSFGYRQHELMQDIAFKFGATYFSEKTGDDLSIIEMSDLGHADRVVASKTSTIIMRQNSDDDNEAVERRVAELWEQHAMTENKGERDFVLERIAALSGGIGVIHVGGKTDMEQKERYDRVDDSVCAVRAALEDGVVSGGGVTLARIALGIEENSIASNAMKEAMLTPMRQIMINAGLPAARYYDALPYAKDGIGMNVKTGGMGDMLWMGVADPAKVTKEAIKNAISVAGTILSTNAIVTLARSYDEAN</sequence>
<dbReference type="SUPFAM" id="SSF48592">
    <property type="entry name" value="GroEL equatorial domain-like"/>
    <property type="match status" value="1"/>
</dbReference>
<dbReference type="GO" id="GO:0140662">
    <property type="term" value="F:ATP-dependent protein folding chaperone"/>
    <property type="evidence" value="ECO:0007669"/>
    <property type="project" value="InterPro"/>
</dbReference>
<keyword evidence="5" id="KW-0143">Chaperone</keyword>
<comment type="similarity">
    <text evidence="1">Belongs to the chaperonin (HSP60) family.</text>
</comment>
<dbReference type="SUPFAM" id="SSF52029">
    <property type="entry name" value="GroEL apical domain-like"/>
    <property type="match status" value="1"/>
</dbReference>
<dbReference type="Gene3D" id="1.10.560.10">
    <property type="entry name" value="GroEL-like equatorial domain"/>
    <property type="match status" value="1"/>
</dbReference>
<dbReference type="FunFam" id="3.50.7.10:FF:000001">
    <property type="entry name" value="60 kDa chaperonin"/>
    <property type="match status" value="1"/>
</dbReference>
<dbReference type="GO" id="GO:0042026">
    <property type="term" value="P:protein refolding"/>
    <property type="evidence" value="ECO:0007669"/>
    <property type="project" value="InterPro"/>
</dbReference>
<dbReference type="NCBIfam" id="NF009487">
    <property type="entry name" value="PRK12849.1"/>
    <property type="match status" value="1"/>
</dbReference>
<dbReference type="Gene3D" id="3.50.7.10">
    <property type="entry name" value="GroEL"/>
    <property type="match status" value="1"/>
</dbReference>
<dbReference type="InterPro" id="IPR027410">
    <property type="entry name" value="TCP-1-like_intermed_sf"/>
</dbReference>
<protein>
    <submittedName>
        <fullName evidence="6">Chaperonin GroEL</fullName>
    </submittedName>
</protein>
<dbReference type="Pfam" id="PF00118">
    <property type="entry name" value="Cpn60_TCP1"/>
    <property type="match status" value="1"/>
</dbReference>
<evidence type="ECO:0000256" key="2">
    <source>
        <dbReference type="ARBA" id="ARBA00008020"/>
    </source>
</evidence>
<dbReference type="GO" id="GO:0005524">
    <property type="term" value="F:ATP binding"/>
    <property type="evidence" value="ECO:0007669"/>
    <property type="project" value="UniProtKB-KW"/>
</dbReference>
<keyword evidence="3" id="KW-0547">Nucleotide-binding</keyword>
<dbReference type="InterPro" id="IPR027409">
    <property type="entry name" value="GroEL-like_apical_dom_sf"/>
</dbReference>
<proteinExistence type="inferred from homology"/>
<dbReference type="InterPro" id="IPR002423">
    <property type="entry name" value="Cpn60/GroEL/TCP-1"/>
</dbReference>
<evidence type="ECO:0000256" key="5">
    <source>
        <dbReference type="ARBA" id="ARBA00023186"/>
    </source>
</evidence>
<dbReference type="EMBL" id="KU595469">
    <property type="protein sequence ID" value="AQM32635.1"/>
    <property type="molecule type" value="Genomic_DNA"/>
</dbReference>
<gene>
    <name evidence="6" type="primary">GroEL</name>
</gene>
<accession>A0A240F769</accession>
<dbReference type="Gene3D" id="3.30.260.10">
    <property type="entry name" value="TCP-1-like chaperonin intermediate domain"/>
    <property type="match status" value="1"/>
</dbReference>
<reference evidence="6" key="1">
    <citation type="journal article" date="2017" name="ISME J.">
        <title>Novel chaperonins are prevalent in the virioplankton and demonstrate links to viral biology and ecology.</title>
        <authorList>
            <person name="Marine R.L."/>
            <person name="Nasko D.J."/>
            <person name="Wray J."/>
            <person name="Polson S.W."/>
            <person name="Wommack K.E."/>
        </authorList>
    </citation>
    <scope>NUCLEOTIDE SEQUENCE</scope>
</reference>
<dbReference type="InterPro" id="IPR017998">
    <property type="entry name" value="Chaperone_TCP-1"/>
</dbReference>
<dbReference type="SUPFAM" id="SSF54849">
    <property type="entry name" value="GroEL-intermediate domain like"/>
    <property type="match status" value="1"/>
</dbReference>
<evidence type="ECO:0000256" key="4">
    <source>
        <dbReference type="ARBA" id="ARBA00022840"/>
    </source>
</evidence>
<evidence type="ECO:0000256" key="1">
    <source>
        <dbReference type="ARBA" id="ARBA00006607"/>
    </source>
</evidence>
<dbReference type="InterPro" id="IPR027413">
    <property type="entry name" value="GROEL-like_equatorial_sf"/>
</dbReference>
<dbReference type="InterPro" id="IPR001844">
    <property type="entry name" value="Cpn60/GroEL"/>
</dbReference>
<dbReference type="NCBIfam" id="NF000592">
    <property type="entry name" value="PRK00013.1"/>
    <property type="match status" value="1"/>
</dbReference>
<name>A0A240F769_9VIRU</name>
<dbReference type="PANTHER" id="PTHR45633">
    <property type="entry name" value="60 KDA HEAT SHOCK PROTEIN, MITOCHONDRIAL"/>
    <property type="match status" value="1"/>
</dbReference>
<comment type="similarity">
    <text evidence="2">Belongs to the TCP-1 chaperonin family.</text>
</comment>